<evidence type="ECO:0000259" key="21">
    <source>
        <dbReference type="PROSITE" id="PS50011"/>
    </source>
</evidence>
<feature type="signal peptide" evidence="20">
    <location>
        <begin position="1"/>
        <end position="26"/>
    </location>
</feature>
<evidence type="ECO:0000256" key="17">
    <source>
        <dbReference type="ARBA" id="ARBA00023242"/>
    </source>
</evidence>
<keyword evidence="5" id="KW-1003">Cell membrane</keyword>
<dbReference type="PROSITE" id="PS50011">
    <property type="entry name" value="PROTEIN_KINASE_DOM"/>
    <property type="match status" value="1"/>
</dbReference>
<dbReference type="AlphaFoldDB" id="A0A835PZ68"/>
<dbReference type="Pfam" id="PF23473">
    <property type="entry name" value="LysM3_LYK4_5"/>
    <property type="match status" value="1"/>
</dbReference>
<evidence type="ECO:0000256" key="4">
    <source>
        <dbReference type="ARBA" id="ARBA00007382"/>
    </source>
</evidence>
<evidence type="ECO:0000256" key="15">
    <source>
        <dbReference type="ARBA" id="ARBA00023157"/>
    </source>
</evidence>
<keyword evidence="7 19" id="KW-0812">Transmembrane</keyword>
<dbReference type="EMBL" id="JADCNM010000011">
    <property type="protein sequence ID" value="KAG0463236.1"/>
    <property type="molecule type" value="Genomic_DNA"/>
</dbReference>
<feature type="region of interest" description="Disordered" evidence="18">
    <location>
        <begin position="242"/>
        <end position="270"/>
    </location>
</feature>
<evidence type="ECO:0000256" key="12">
    <source>
        <dbReference type="ARBA" id="ARBA00023015"/>
    </source>
</evidence>
<dbReference type="InterPro" id="IPR001245">
    <property type="entry name" value="Ser-Thr/Tyr_kinase_cat_dom"/>
</dbReference>
<comment type="similarity">
    <text evidence="4">Belongs to the S1FA transcription factor family.</text>
</comment>
<feature type="domain" description="LysM" evidence="22">
    <location>
        <begin position="192"/>
        <end position="236"/>
    </location>
</feature>
<evidence type="ECO:0000256" key="2">
    <source>
        <dbReference type="ARBA" id="ARBA00004123"/>
    </source>
</evidence>
<comment type="subcellular location">
    <subcellularLocation>
        <location evidence="3">Cell membrane</location>
        <topology evidence="3">Single-pass membrane protein</topology>
    </subcellularLocation>
    <subcellularLocation>
        <location evidence="2">Nucleus</location>
    </subcellularLocation>
</comment>
<dbReference type="InterPro" id="IPR056561">
    <property type="entry name" value="NFP_LYK_LysM1"/>
</dbReference>
<dbReference type="GO" id="GO:0005634">
    <property type="term" value="C:nucleus"/>
    <property type="evidence" value="ECO:0007669"/>
    <property type="project" value="UniProtKB-SubCell"/>
</dbReference>
<evidence type="ECO:0000256" key="1">
    <source>
        <dbReference type="ARBA" id="ARBA00002946"/>
    </source>
</evidence>
<keyword evidence="17" id="KW-0539">Nucleus</keyword>
<keyword evidence="14 19" id="KW-0472">Membrane</keyword>
<evidence type="ECO:0000256" key="8">
    <source>
        <dbReference type="ARBA" id="ARBA00022729"/>
    </source>
</evidence>
<evidence type="ECO:0000256" key="19">
    <source>
        <dbReference type="SAM" id="Phobius"/>
    </source>
</evidence>
<proteinExistence type="inferred from homology"/>
<evidence type="ECO:0000256" key="10">
    <source>
        <dbReference type="ARBA" id="ARBA00022840"/>
    </source>
</evidence>
<dbReference type="SUPFAM" id="SSF56112">
    <property type="entry name" value="Protein kinase-like (PK-like)"/>
    <property type="match status" value="1"/>
</dbReference>
<keyword evidence="15" id="KW-1015">Disulfide bond</keyword>
<evidence type="ECO:0000256" key="3">
    <source>
        <dbReference type="ARBA" id="ARBA00004162"/>
    </source>
</evidence>
<keyword evidence="6" id="KW-0678">Repressor</keyword>
<feature type="region of interest" description="Disordered" evidence="18">
    <location>
        <begin position="306"/>
        <end position="333"/>
    </location>
</feature>
<sequence>MASPSSVASNLLLSMILAFLLSACSAQQPFTKNLQLSCYDTNASSTLGYSCNGASRSCTAFLTFRAGSPYLSPDRIALLLSADANNISRLNSVTDVTTLPSGDLVVVPVSCYCSGRDASFYQHNASYTLKTVSEIYLTVANDTYQGLSTCQALINQNPFDSRHLSVGDELVVPLRCACPTKNQTSAGIKYLLSYIVISGDDIPTIAQNFKADYQSVLFANELDSKSTIYPFNTLLIPLTTEPSGFTSSPSSPPSNATSNPPPSTPTGGSGSSHTGLIVGVVIGGAVLFLVGALAIYVCLQRRLPQNQPKKGEPVSAEYGELPGKTTSLSTTATPSPLASTIRGALDWITVYKFAELQMATSYFNEVHRIRGSVYKAEINGVAAAVKRLEGDVSNEISILKQVSHANVIKLSGFCLHEGNTYMVYEYVEMGSLSDWLHQKKSASDSSCLNWKQRIQIACDVADGLNYLHNYTNPPYIHKNVKSSNVLLGRDFRAKISNFVQARPLEEDGMQQLTRHVVGTQGYMAPEYLEHGLITPKLDVFAFGVVLLELLSGKEATFAEEGEEKGDILLCSTIEDVLSGEDVRRKLKGFIDRCMRDNCPFDLAFATAELAKRCVSRDAASRPSMNELLMSLLAIYNSSLDWDHEDLTNSGSVSSINFRRISS</sequence>
<evidence type="ECO:0000256" key="13">
    <source>
        <dbReference type="ARBA" id="ARBA00023125"/>
    </source>
</evidence>
<dbReference type="InterPro" id="IPR011009">
    <property type="entry name" value="Kinase-like_dom_sf"/>
</dbReference>
<dbReference type="GO" id="GO:0004672">
    <property type="term" value="F:protein kinase activity"/>
    <property type="evidence" value="ECO:0007669"/>
    <property type="project" value="InterPro"/>
</dbReference>
<evidence type="ECO:0000256" key="9">
    <source>
        <dbReference type="ARBA" id="ARBA00022741"/>
    </source>
</evidence>
<name>A0A835PZ68_VANPL</name>
<dbReference type="Pfam" id="PF23472">
    <property type="entry name" value="LysM2_CERK1_LYK3_4_5"/>
    <property type="match status" value="1"/>
</dbReference>
<evidence type="ECO:0000256" key="5">
    <source>
        <dbReference type="ARBA" id="ARBA00022475"/>
    </source>
</evidence>
<dbReference type="InterPro" id="IPR018392">
    <property type="entry name" value="LysM"/>
</dbReference>
<keyword evidence="10" id="KW-0067">ATP-binding</keyword>
<keyword evidence="13" id="KW-0238">DNA-binding</keyword>
<dbReference type="GO" id="GO:0005524">
    <property type="term" value="F:ATP binding"/>
    <property type="evidence" value="ECO:0007669"/>
    <property type="project" value="UniProtKB-KW"/>
</dbReference>
<dbReference type="Proteomes" id="UP000639772">
    <property type="component" value="Chromosome 11"/>
</dbReference>
<dbReference type="PROSITE" id="PS51782">
    <property type="entry name" value="LYSM"/>
    <property type="match status" value="1"/>
</dbReference>
<dbReference type="InterPro" id="IPR056562">
    <property type="entry name" value="LysM2_CERK1_LYK3_4_5"/>
</dbReference>
<dbReference type="PANTHER" id="PTHR45927:SF6">
    <property type="entry name" value="PROTEIN LYK5"/>
    <property type="match status" value="1"/>
</dbReference>
<dbReference type="InterPro" id="IPR000719">
    <property type="entry name" value="Prot_kinase_dom"/>
</dbReference>
<dbReference type="Pfam" id="PF04689">
    <property type="entry name" value="S1FA"/>
    <property type="match status" value="1"/>
</dbReference>
<protein>
    <submittedName>
        <fullName evidence="23">Uncharacterized protein</fullName>
    </submittedName>
</protein>
<evidence type="ECO:0000256" key="11">
    <source>
        <dbReference type="ARBA" id="ARBA00022989"/>
    </source>
</evidence>
<dbReference type="GO" id="GO:0003677">
    <property type="term" value="F:DNA binding"/>
    <property type="evidence" value="ECO:0007669"/>
    <property type="project" value="UniProtKB-KW"/>
</dbReference>
<gene>
    <name evidence="23" type="ORF">HPP92_021712</name>
</gene>
<keyword evidence="16" id="KW-0804">Transcription</keyword>
<organism evidence="23 24">
    <name type="scientific">Vanilla planifolia</name>
    <name type="common">Vanilla</name>
    <dbReference type="NCBI Taxonomy" id="51239"/>
    <lineage>
        <taxon>Eukaryota</taxon>
        <taxon>Viridiplantae</taxon>
        <taxon>Streptophyta</taxon>
        <taxon>Embryophyta</taxon>
        <taxon>Tracheophyta</taxon>
        <taxon>Spermatophyta</taxon>
        <taxon>Magnoliopsida</taxon>
        <taxon>Liliopsida</taxon>
        <taxon>Asparagales</taxon>
        <taxon>Orchidaceae</taxon>
        <taxon>Vanilloideae</taxon>
        <taxon>Vanilleae</taxon>
        <taxon>Vanilla</taxon>
    </lineage>
</organism>
<dbReference type="FunFam" id="1.10.510.10:FF:000468">
    <property type="entry name" value="PTI1-like tyrosine-protein kinase 3"/>
    <property type="match status" value="1"/>
</dbReference>
<feature type="compositionally biased region" description="Low complexity" evidence="18">
    <location>
        <begin position="242"/>
        <end position="258"/>
    </location>
</feature>
<dbReference type="CDD" id="cd00118">
    <property type="entry name" value="LysM"/>
    <property type="match status" value="1"/>
</dbReference>
<dbReference type="InterPro" id="IPR056563">
    <property type="entry name" value="LysM3_LYK4_5"/>
</dbReference>
<reference evidence="23 24" key="1">
    <citation type="journal article" date="2020" name="Nat. Food">
        <title>A phased Vanilla planifolia genome enables genetic improvement of flavour and production.</title>
        <authorList>
            <person name="Hasing T."/>
            <person name="Tang H."/>
            <person name="Brym M."/>
            <person name="Khazi F."/>
            <person name="Huang T."/>
            <person name="Chambers A.H."/>
        </authorList>
    </citation>
    <scope>NUCLEOTIDE SEQUENCE [LARGE SCALE GENOMIC DNA]</scope>
    <source>
        <tissue evidence="23">Leaf</tissue>
    </source>
</reference>
<dbReference type="GO" id="GO:0006355">
    <property type="term" value="P:regulation of DNA-templated transcription"/>
    <property type="evidence" value="ECO:0007669"/>
    <property type="project" value="InterPro"/>
</dbReference>
<evidence type="ECO:0000256" key="14">
    <source>
        <dbReference type="ARBA" id="ARBA00023136"/>
    </source>
</evidence>
<dbReference type="OrthoDB" id="4062651at2759"/>
<comment type="function">
    <text evidence="1">DNA-binding protein that specifically recognizes a negative element (S1F) within the RPS1 promoter.</text>
</comment>
<dbReference type="Pfam" id="PF07714">
    <property type="entry name" value="PK_Tyr_Ser-Thr"/>
    <property type="match status" value="1"/>
</dbReference>
<evidence type="ECO:0000256" key="6">
    <source>
        <dbReference type="ARBA" id="ARBA00022491"/>
    </source>
</evidence>
<keyword evidence="9" id="KW-0547">Nucleotide-binding</keyword>
<evidence type="ECO:0000313" key="24">
    <source>
        <dbReference type="Proteomes" id="UP000639772"/>
    </source>
</evidence>
<dbReference type="PANTHER" id="PTHR45927">
    <property type="entry name" value="LYSM-DOMAIN RECEPTOR-LIKE KINASE-RELATED"/>
    <property type="match status" value="1"/>
</dbReference>
<evidence type="ECO:0000256" key="20">
    <source>
        <dbReference type="SAM" id="SignalP"/>
    </source>
</evidence>
<keyword evidence="11 19" id="KW-1133">Transmembrane helix</keyword>
<dbReference type="Gene3D" id="3.30.200.20">
    <property type="entry name" value="Phosphorylase Kinase, domain 1"/>
    <property type="match status" value="1"/>
</dbReference>
<evidence type="ECO:0000256" key="16">
    <source>
        <dbReference type="ARBA" id="ARBA00023163"/>
    </source>
</evidence>
<feature type="domain" description="Protein kinase" evidence="21">
    <location>
        <begin position="352"/>
        <end position="646"/>
    </location>
</feature>
<dbReference type="Pfam" id="PF23446">
    <property type="entry name" value="LysM1_NFP_LYK"/>
    <property type="match status" value="1"/>
</dbReference>
<accession>A0A835PZ68</accession>
<evidence type="ECO:0000313" key="23">
    <source>
        <dbReference type="EMBL" id="KAG0463236.1"/>
    </source>
</evidence>
<dbReference type="InterPro" id="IPR036779">
    <property type="entry name" value="LysM_dom_sf"/>
</dbReference>
<dbReference type="Gene3D" id="1.10.510.10">
    <property type="entry name" value="Transferase(Phosphotransferase) domain 1"/>
    <property type="match status" value="1"/>
</dbReference>
<keyword evidence="8 20" id="KW-0732">Signal</keyword>
<feature type="chain" id="PRO_5032315174" evidence="20">
    <location>
        <begin position="27"/>
        <end position="662"/>
    </location>
</feature>
<dbReference type="GO" id="GO:0005886">
    <property type="term" value="C:plasma membrane"/>
    <property type="evidence" value="ECO:0007669"/>
    <property type="project" value="UniProtKB-SubCell"/>
</dbReference>
<evidence type="ECO:0000256" key="7">
    <source>
        <dbReference type="ARBA" id="ARBA00022692"/>
    </source>
</evidence>
<dbReference type="InterPro" id="IPR006779">
    <property type="entry name" value="S1FA_DNA-bd"/>
</dbReference>
<keyword evidence="12" id="KW-0805">Transcription regulation</keyword>
<feature type="transmembrane region" description="Helical" evidence="19">
    <location>
        <begin position="276"/>
        <end position="299"/>
    </location>
</feature>
<dbReference type="InterPro" id="IPR052611">
    <property type="entry name" value="Plant_RLK_LysM"/>
</dbReference>
<comment type="caution">
    <text evidence="23">The sequence shown here is derived from an EMBL/GenBank/DDBJ whole genome shotgun (WGS) entry which is preliminary data.</text>
</comment>
<dbReference type="Gene3D" id="3.10.350.10">
    <property type="entry name" value="LysM domain"/>
    <property type="match status" value="1"/>
</dbReference>
<evidence type="ECO:0000256" key="18">
    <source>
        <dbReference type="SAM" id="MobiDB-lite"/>
    </source>
</evidence>
<evidence type="ECO:0000259" key="22">
    <source>
        <dbReference type="PROSITE" id="PS51782"/>
    </source>
</evidence>